<keyword evidence="2" id="KW-0805">Transcription regulation</keyword>
<gene>
    <name evidence="2" type="primary">birA</name>
    <name evidence="4" type="ORF">CGZ75_08100</name>
</gene>
<keyword evidence="1 2" id="KW-0436">Ligase</keyword>
<feature type="domain" description="BPL/LPL catalytic" evidence="3">
    <location>
        <begin position="68"/>
        <end position="259"/>
    </location>
</feature>
<proteinExistence type="inferred from homology"/>
<dbReference type="RefSeq" id="WP_089523695.1">
    <property type="nucleotide sequence ID" value="NZ_NMUQ01000001.1"/>
</dbReference>
<dbReference type="InterPro" id="IPR036388">
    <property type="entry name" value="WH-like_DNA-bd_sf"/>
</dbReference>
<comment type="catalytic activity">
    <reaction evidence="2">
        <text>biotin + L-lysyl-[protein] + ATP = N(6)-biotinyl-L-lysyl-[protein] + AMP + diphosphate + H(+)</text>
        <dbReference type="Rhea" id="RHEA:11756"/>
        <dbReference type="Rhea" id="RHEA-COMP:9752"/>
        <dbReference type="Rhea" id="RHEA-COMP:10505"/>
        <dbReference type="ChEBI" id="CHEBI:15378"/>
        <dbReference type="ChEBI" id="CHEBI:29969"/>
        <dbReference type="ChEBI" id="CHEBI:30616"/>
        <dbReference type="ChEBI" id="CHEBI:33019"/>
        <dbReference type="ChEBI" id="CHEBI:57586"/>
        <dbReference type="ChEBI" id="CHEBI:83144"/>
        <dbReference type="ChEBI" id="CHEBI:456215"/>
        <dbReference type="EC" id="6.3.4.15"/>
    </reaction>
</comment>
<protein>
    <recommendedName>
        <fullName evidence="2">Bifunctional ligase/repressor BirA</fullName>
    </recommendedName>
    <alternativeName>
        <fullName evidence="2">Biotin--[acetyl-CoA-carboxylase] ligase</fullName>
        <ecNumber evidence="2">6.3.4.15</ecNumber>
    </alternativeName>
    <alternativeName>
        <fullName evidence="2">Biotin--protein ligase</fullName>
    </alternativeName>
    <alternativeName>
        <fullName evidence="2">Biotin-[acetyl-CoA carboxylase] synthetase</fullName>
    </alternativeName>
</protein>
<feature type="binding site" evidence="2">
    <location>
        <position position="186"/>
    </location>
    <ligand>
        <name>biotin</name>
        <dbReference type="ChEBI" id="CHEBI:57586"/>
    </ligand>
</feature>
<dbReference type="CDD" id="cd16442">
    <property type="entry name" value="BPL"/>
    <property type="match status" value="1"/>
</dbReference>
<keyword evidence="2" id="KW-0067">ATP-binding</keyword>
<dbReference type="GO" id="GO:0016740">
    <property type="term" value="F:transferase activity"/>
    <property type="evidence" value="ECO:0007669"/>
    <property type="project" value="UniProtKB-ARBA"/>
</dbReference>
<keyword evidence="2" id="KW-0547">Nucleotide-binding</keyword>
<feature type="binding site" evidence="2">
    <location>
        <begin position="119"/>
        <end position="121"/>
    </location>
    <ligand>
        <name>biotin</name>
        <dbReference type="ChEBI" id="CHEBI:57586"/>
    </ligand>
</feature>
<dbReference type="PANTHER" id="PTHR12835">
    <property type="entry name" value="BIOTIN PROTEIN LIGASE"/>
    <property type="match status" value="1"/>
</dbReference>
<dbReference type="InterPro" id="IPR004408">
    <property type="entry name" value="Biotin_CoA_COase_ligase"/>
</dbReference>
<dbReference type="EMBL" id="NMUQ01000001">
    <property type="protein sequence ID" value="OXM16611.1"/>
    <property type="molecule type" value="Genomic_DNA"/>
</dbReference>
<dbReference type="HAMAP" id="MF_00978">
    <property type="entry name" value="Bifunct_BirA"/>
    <property type="match status" value="1"/>
</dbReference>
<name>A0A229P3I3_9BACL</name>
<comment type="caution">
    <text evidence="2">Lacks conserved residue(s) required for the propagation of feature annotation.</text>
</comment>
<dbReference type="GO" id="GO:0004077">
    <property type="term" value="F:biotin--[biotin carboxyl-carrier protein] ligase activity"/>
    <property type="evidence" value="ECO:0007669"/>
    <property type="project" value="UniProtKB-UniRule"/>
</dbReference>
<keyword evidence="5" id="KW-1185">Reference proteome</keyword>
<evidence type="ECO:0000313" key="4">
    <source>
        <dbReference type="EMBL" id="OXM16611.1"/>
    </source>
</evidence>
<dbReference type="InterPro" id="IPR004143">
    <property type="entry name" value="BPL_LPL_catalytic"/>
</dbReference>
<dbReference type="GO" id="GO:0009249">
    <property type="term" value="P:protein lipoylation"/>
    <property type="evidence" value="ECO:0007669"/>
    <property type="project" value="UniProtKB-ARBA"/>
</dbReference>
<dbReference type="Gene3D" id="1.10.10.10">
    <property type="entry name" value="Winged helix-like DNA-binding domain superfamily/Winged helix DNA-binding domain"/>
    <property type="match status" value="1"/>
</dbReference>
<dbReference type="SUPFAM" id="SSF55681">
    <property type="entry name" value="Class II aaRS and biotin synthetases"/>
    <property type="match status" value="1"/>
</dbReference>
<sequence>MNTNQLLKLFEQAGESFLSGETVSKELGVSRTAVWKSIHKLQEQGYEFEASRKLGYRLVGRPDPLDASILEGMLKTRAFGRKLVVLQKVDSTQNIVQQLAQQGAEEGTLVLAEQQLNGRGRMGRGWVSPYGKGLWMSMVLRPKLPVGSAPQLTLLTAVALCRSLRAETALDIGIKWPNDLMIGGRKLSGILLESAAEDERLSYVVAGIGISVNLTTEDYPAELLERAISLRLAAGRGFSRASLAASFLLEWETLYDLYLTEGFAPIRSIWEALSVSLHKKTVLRTPQGSLEGTPVGLHETGALMVKMEDGTMQTLFSAEMGEVVPKS</sequence>
<keyword evidence="2" id="KW-0238">DNA-binding</keyword>
<dbReference type="GO" id="GO:0005524">
    <property type="term" value="F:ATP binding"/>
    <property type="evidence" value="ECO:0007669"/>
    <property type="project" value="UniProtKB-UniRule"/>
</dbReference>
<feature type="binding site" evidence="2">
    <location>
        <position position="115"/>
    </location>
    <ligand>
        <name>biotin</name>
        <dbReference type="ChEBI" id="CHEBI:57586"/>
    </ligand>
</feature>
<keyword evidence="2" id="KW-0678">Repressor</keyword>
<dbReference type="GO" id="GO:0003677">
    <property type="term" value="F:DNA binding"/>
    <property type="evidence" value="ECO:0007669"/>
    <property type="project" value="UniProtKB-UniRule"/>
</dbReference>
<reference evidence="4 5" key="1">
    <citation type="submission" date="2017-07" db="EMBL/GenBank/DDBJ databases">
        <title>Paenibacillus herberti R33 genome sequencing and assembly.</title>
        <authorList>
            <person name="Su W."/>
        </authorList>
    </citation>
    <scope>NUCLEOTIDE SEQUENCE [LARGE SCALE GENOMIC DNA]</scope>
    <source>
        <strain evidence="4 5">R33</strain>
    </source>
</reference>
<dbReference type="GO" id="GO:0005737">
    <property type="term" value="C:cytoplasm"/>
    <property type="evidence" value="ECO:0007669"/>
    <property type="project" value="TreeGrafter"/>
</dbReference>
<evidence type="ECO:0000259" key="3">
    <source>
        <dbReference type="PROSITE" id="PS51733"/>
    </source>
</evidence>
<accession>A0A229P3I3</accession>
<dbReference type="Pfam" id="PF08279">
    <property type="entry name" value="HTH_11"/>
    <property type="match status" value="1"/>
</dbReference>
<dbReference type="InterPro" id="IPR013196">
    <property type="entry name" value="HTH_11"/>
</dbReference>
<dbReference type="Pfam" id="PF03099">
    <property type="entry name" value="BPL_LplA_LipB"/>
    <property type="match status" value="1"/>
</dbReference>
<dbReference type="Gene3D" id="3.30.930.10">
    <property type="entry name" value="Bira Bifunctional Protein, Domain 2"/>
    <property type="match status" value="1"/>
</dbReference>
<dbReference type="InterPro" id="IPR036390">
    <property type="entry name" value="WH_DNA-bd_sf"/>
</dbReference>
<dbReference type="PANTHER" id="PTHR12835:SF5">
    <property type="entry name" value="BIOTIN--PROTEIN LIGASE"/>
    <property type="match status" value="1"/>
</dbReference>
<dbReference type="InterPro" id="IPR045864">
    <property type="entry name" value="aa-tRNA-synth_II/BPL/LPL"/>
</dbReference>
<dbReference type="OrthoDB" id="9807064at2"/>
<feature type="DNA-binding region" description="H-T-H motif" evidence="2">
    <location>
        <begin position="20"/>
        <end position="39"/>
    </location>
</feature>
<keyword evidence="2" id="KW-0804">Transcription</keyword>
<dbReference type="SUPFAM" id="SSF46785">
    <property type="entry name" value="Winged helix' DNA-binding domain"/>
    <property type="match status" value="1"/>
</dbReference>
<dbReference type="AlphaFoldDB" id="A0A229P3I3"/>
<dbReference type="EC" id="6.3.4.15" evidence="2"/>
<dbReference type="PROSITE" id="PS51733">
    <property type="entry name" value="BPL_LPL_CATALYTIC"/>
    <property type="match status" value="1"/>
</dbReference>
<dbReference type="Proteomes" id="UP000215145">
    <property type="component" value="Unassembled WGS sequence"/>
</dbReference>
<comment type="similarity">
    <text evidence="2">Belongs to the biotin--protein ligase family.</text>
</comment>
<dbReference type="InterPro" id="IPR030855">
    <property type="entry name" value="Bifunct_BirA"/>
</dbReference>
<evidence type="ECO:0000256" key="2">
    <source>
        <dbReference type="HAMAP-Rule" id="MF_00978"/>
    </source>
</evidence>
<evidence type="ECO:0000256" key="1">
    <source>
        <dbReference type="ARBA" id="ARBA00022598"/>
    </source>
</evidence>
<organism evidence="4 5">
    <name type="scientific">Paenibacillus herberti</name>
    <dbReference type="NCBI Taxonomy" id="1619309"/>
    <lineage>
        <taxon>Bacteria</taxon>
        <taxon>Bacillati</taxon>
        <taxon>Bacillota</taxon>
        <taxon>Bacilli</taxon>
        <taxon>Bacillales</taxon>
        <taxon>Paenibacillaceae</taxon>
        <taxon>Paenibacillus</taxon>
    </lineage>
</organism>
<comment type="function">
    <text evidence="2">Acts both as a biotin--[acetyl-CoA-carboxylase] ligase and a repressor.</text>
</comment>
<keyword evidence="2" id="KW-0092">Biotin</keyword>
<dbReference type="NCBIfam" id="TIGR00121">
    <property type="entry name" value="birA_ligase"/>
    <property type="match status" value="1"/>
</dbReference>
<dbReference type="GO" id="GO:0006355">
    <property type="term" value="P:regulation of DNA-templated transcription"/>
    <property type="evidence" value="ECO:0007669"/>
    <property type="project" value="UniProtKB-UniRule"/>
</dbReference>
<evidence type="ECO:0000313" key="5">
    <source>
        <dbReference type="Proteomes" id="UP000215145"/>
    </source>
</evidence>
<comment type="caution">
    <text evidence="4">The sequence shown here is derived from an EMBL/GenBank/DDBJ whole genome shotgun (WGS) entry which is preliminary data.</text>
</comment>